<feature type="non-terminal residue" evidence="6">
    <location>
        <position position="172"/>
    </location>
</feature>
<keyword evidence="4" id="KW-0808">Transferase</keyword>
<evidence type="ECO:0000256" key="3">
    <source>
        <dbReference type="ARBA" id="ARBA00022576"/>
    </source>
</evidence>
<organism evidence="6 7">
    <name type="scientific">Candolleomyces eurysporus</name>
    <dbReference type="NCBI Taxonomy" id="2828524"/>
    <lineage>
        <taxon>Eukaryota</taxon>
        <taxon>Fungi</taxon>
        <taxon>Dikarya</taxon>
        <taxon>Basidiomycota</taxon>
        <taxon>Agaricomycotina</taxon>
        <taxon>Agaricomycetes</taxon>
        <taxon>Agaricomycetidae</taxon>
        <taxon>Agaricales</taxon>
        <taxon>Agaricineae</taxon>
        <taxon>Psathyrellaceae</taxon>
        <taxon>Candolleomyces</taxon>
    </lineage>
</organism>
<reference evidence="6" key="1">
    <citation type="submission" date="2022-06" db="EMBL/GenBank/DDBJ databases">
        <title>Genome Sequence of Candolleomyces eurysporus.</title>
        <authorList>
            <person name="Buettner E."/>
        </authorList>
    </citation>
    <scope>NUCLEOTIDE SEQUENCE</scope>
    <source>
        <strain evidence="6">VTCC 930004</strain>
    </source>
</reference>
<sequence>MPASKVFEGTVDTHLFEGDIGVSPLVQLFTAIATTLLNAWGYDGFAAHTERVAEFYREKRDIFENAMKKHLKGLAEWVTPEAGMFFWFKLVLSDKDALSSSTDEGDSKAIIENRAFNRGVLALPGTAFLPNGRKTAYVRAAFSLTPEEDVDIALGRLREAILDAKEESKKGN</sequence>
<comment type="cofactor">
    <cofactor evidence="1">
        <name>pyridoxal 5'-phosphate</name>
        <dbReference type="ChEBI" id="CHEBI:597326"/>
    </cofactor>
</comment>
<accession>A0A9W8JCS3</accession>
<dbReference type="SUPFAM" id="SSF53383">
    <property type="entry name" value="PLP-dependent transferases"/>
    <property type="match status" value="1"/>
</dbReference>
<dbReference type="GO" id="GO:0008483">
    <property type="term" value="F:transaminase activity"/>
    <property type="evidence" value="ECO:0007669"/>
    <property type="project" value="UniProtKB-KW"/>
</dbReference>
<evidence type="ECO:0000313" key="7">
    <source>
        <dbReference type="Proteomes" id="UP001140091"/>
    </source>
</evidence>
<dbReference type="Proteomes" id="UP001140091">
    <property type="component" value="Unassembled WGS sequence"/>
</dbReference>
<dbReference type="InterPro" id="IPR015422">
    <property type="entry name" value="PyrdxlP-dep_Trfase_small"/>
</dbReference>
<evidence type="ECO:0000256" key="5">
    <source>
        <dbReference type="ARBA" id="ARBA00022898"/>
    </source>
</evidence>
<comment type="similarity">
    <text evidence="2">Belongs to the class-I pyridoxal-phosphate-dependent aminotransferase family.</text>
</comment>
<dbReference type="InterPro" id="IPR050859">
    <property type="entry name" value="Class-I_PLP-dep_aminotransf"/>
</dbReference>
<evidence type="ECO:0000256" key="4">
    <source>
        <dbReference type="ARBA" id="ARBA00022679"/>
    </source>
</evidence>
<evidence type="ECO:0000313" key="6">
    <source>
        <dbReference type="EMBL" id="KAJ2932506.1"/>
    </source>
</evidence>
<dbReference type="Gene3D" id="3.90.1150.10">
    <property type="entry name" value="Aspartate Aminotransferase, domain 1"/>
    <property type="match status" value="1"/>
</dbReference>
<dbReference type="OrthoDB" id="691673at2759"/>
<proteinExistence type="inferred from homology"/>
<dbReference type="InterPro" id="IPR015424">
    <property type="entry name" value="PyrdxlP-dep_Trfase"/>
</dbReference>
<name>A0A9W8JCS3_9AGAR</name>
<comment type="caution">
    <text evidence="6">The sequence shown here is derived from an EMBL/GenBank/DDBJ whole genome shotgun (WGS) entry which is preliminary data.</text>
</comment>
<keyword evidence="7" id="KW-1185">Reference proteome</keyword>
<dbReference type="GO" id="GO:1901605">
    <property type="term" value="P:alpha-amino acid metabolic process"/>
    <property type="evidence" value="ECO:0007669"/>
    <property type="project" value="TreeGrafter"/>
</dbReference>
<dbReference type="EMBL" id="JANBPK010000771">
    <property type="protein sequence ID" value="KAJ2932506.1"/>
    <property type="molecule type" value="Genomic_DNA"/>
</dbReference>
<evidence type="ECO:0008006" key="8">
    <source>
        <dbReference type="Google" id="ProtNLM"/>
    </source>
</evidence>
<dbReference type="AlphaFoldDB" id="A0A9W8JCS3"/>
<keyword evidence="3" id="KW-0032">Aminotransferase</keyword>
<gene>
    <name evidence="6" type="ORF">H1R20_g4580</name>
</gene>
<dbReference type="PANTHER" id="PTHR42790:SF19">
    <property type="entry name" value="KYNURENINE_ALPHA-AMINOADIPATE AMINOTRANSFERASE, MITOCHONDRIAL"/>
    <property type="match status" value="1"/>
</dbReference>
<protein>
    <recommendedName>
        <fullName evidence="8">Aminotransferase class I/classII domain-containing protein</fullName>
    </recommendedName>
</protein>
<evidence type="ECO:0000256" key="1">
    <source>
        <dbReference type="ARBA" id="ARBA00001933"/>
    </source>
</evidence>
<dbReference type="PANTHER" id="PTHR42790">
    <property type="entry name" value="AMINOTRANSFERASE"/>
    <property type="match status" value="1"/>
</dbReference>
<keyword evidence="5" id="KW-0663">Pyridoxal phosphate</keyword>
<evidence type="ECO:0000256" key="2">
    <source>
        <dbReference type="ARBA" id="ARBA00007441"/>
    </source>
</evidence>